<gene>
    <name evidence="2" type="ORF">KUTeg_010916</name>
</gene>
<sequence length="73" mass="8868">MYFKSNTLYSRSKFQEATNGTWQKWLLKLYQNVNQLKALRVLHTGIIFVEIIYFFFVNSFRVHIIEHNLKLDI</sequence>
<organism evidence="2 3">
    <name type="scientific">Tegillarca granosa</name>
    <name type="common">Malaysian cockle</name>
    <name type="synonym">Anadara granosa</name>
    <dbReference type="NCBI Taxonomy" id="220873"/>
    <lineage>
        <taxon>Eukaryota</taxon>
        <taxon>Metazoa</taxon>
        <taxon>Spiralia</taxon>
        <taxon>Lophotrochozoa</taxon>
        <taxon>Mollusca</taxon>
        <taxon>Bivalvia</taxon>
        <taxon>Autobranchia</taxon>
        <taxon>Pteriomorphia</taxon>
        <taxon>Arcoida</taxon>
        <taxon>Arcoidea</taxon>
        <taxon>Arcidae</taxon>
        <taxon>Tegillarca</taxon>
    </lineage>
</organism>
<keyword evidence="1" id="KW-1133">Transmembrane helix</keyword>
<feature type="transmembrane region" description="Helical" evidence="1">
    <location>
        <begin position="41"/>
        <end position="60"/>
    </location>
</feature>
<name>A0ABQ9F5T0_TEGGR</name>
<evidence type="ECO:0000313" key="2">
    <source>
        <dbReference type="EMBL" id="KAJ8311561.1"/>
    </source>
</evidence>
<accession>A0ABQ9F5T0</accession>
<reference evidence="2 3" key="1">
    <citation type="submission" date="2022-12" db="EMBL/GenBank/DDBJ databases">
        <title>Chromosome-level genome of Tegillarca granosa.</title>
        <authorList>
            <person name="Kim J."/>
        </authorList>
    </citation>
    <scope>NUCLEOTIDE SEQUENCE [LARGE SCALE GENOMIC DNA]</scope>
    <source>
        <strain evidence="2">Teg-2019</strain>
        <tissue evidence="2">Adductor muscle</tissue>
    </source>
</reference>
<protein>
    <submittedName>
        <fullName evidence="2">Uncharacterized protein</fullName>
    </submittedName>
</protein>
<comment type="caution">
    <text evidence="2">The sequence shown here is derived from an EMBL/GenBank/DDBJ whole genome shotgun (WGS) entry which is preliminary data.</text>
</comment>
<evidence type="ECO:0000313" key="3">
    <source>
        <dbReference type="Proteomes" id="UP001217089"/>
    </source>
</evidence>
<dbReference type="Proteomes" id="UP001217089">
    <property type="component" value="Unassembled WGS sequence"/>
</dbReference>
<dbReference type="EMBL" id="JARBDR010000496">
    <property type="protein sequence ID" value="KAJ8311561.1"/>
    <property type="molecule type" value="Genomic_DNA"/>
</dbReference>
<keyword evidence="1" id="KW-0472">Membrane</keyword>
<proteinExistence type="predicted"/>
<keyword evidence="1" id="KW-0812">Transmembrane</keyword>
<keyword evidence="3" id="KW-1185">Reference proteome</keyword>
<evidence type="ECO:0000256" key="1">
    <source>
        <dbReference type="SAM" id="Phobius"/>
    </source>
</evidence>